<name>A0A0L6UCN3_9BASI</name>
<dbReference type="EMBL" id="LAVV01013495">
    <property type="protein sequence ID" value="KNZ45565.1"/>
    <property type="molecule type" value="Genomic_DNA"/>
</dbReference>
<evidence type="ECO:0000313" key="3">
    <source>
        <dbReference type="Proteomes" id="UP000037035"/>
    </source>
</evidence>
<sequence>MQTSDPPDILLPAHTCTHSPIRTRKKNQHTESRKKNIIFLFVFLVCALSCSRSEVPFLVLAYFKIHMSTRAFFLTVAHLLIRHSSRLVSEMKKETEKKMGVRRRPTHYYLCGMGYGLFETHVHISTDLEKKYYYFLPKLNMVLFLNFVCLCKSKHSWSMISTTLCACWLFFLCAWLFSPSSAILFSSKSHVDCTCFVAGTRTTLRCRIFSGLIHASPPPLFFSCLRKRLLSPPLTHTPSFLLPVCVWVHAERKREVSTHTREDLQFFLQLDTRVSSTLSRTPDTFNIILSFLWCKMWFSALLLWCSLLVIIYHFYMFSVNQYKKISKYSARFRFYCQNDSESPVAEFSQLHWINNYILCTPNIGHLQLHMTMIITSDSLVYKFILRELLSPPLFNSFLIMHVTKHVIHYVWLAQPQLPDLYIRRSSSSCCSLPHQFPHQNISSHHHFTTPLISLYHPHSILITNLSLKYPSSEALSKTNIITQNYSPHSSTSKKNSSILIHHSYHFIQPFNPRWPCLVTEPTERHRYPHSYHSKRSSLTLWSFTTLGLKHFVFGQIDMKEWGVTATFTFVSYIRIKWNLCCLPMLKCILDYERGALGDGLLDEGCLNSKDDGILDEDLIIKQKEDPLSFSQRGFFRLEFIQNWCLCSLPNLTEIRGLTIFGSLVGFLIKCIPTKVCFMHCKKKKKTCSTDCITVQSSQWLCIKPLLNHSGRKVGVTTRACWTFCIDVYPFRTNKSPKETLGCYTTQKFIGSCQFWPANTTNFFLKKTKLLLLKKIHYASRCNFHKKLVYLLISVKPTFSITNVCIKLLAEPSPKTPCYSPCYSSLPVTSRSQKPSNPPLISALIQYSSISPNAHSVGLGEAESQLIVEGAAMPSNGATQWFGGSFVGGHKSSVASFPICARSVPPPEALFYLKPCTYLVHHTIGVLLAFILLDMAAKRQNIKTAIILTEDKGVLQRIPDPMREKAGKYLLFEFLEVWNNLPGQIDINLAWFPKTQGKCEQAVNIPQPATIKSRQKGTEKISHYPFINTSSKPRELSVKNTRLGHNFDKADDKGNRMCDVVFELSHCLPVPASLKIFGCLPTDCCTASAYPSQSSILVATFPAQLLFSTTGVCYFNSMFFLQFFFIVWSHLSLVLRIEIFCVNIVALHSLGPVTLLVSFSNHFKYSKLKLNKIGEERNPLHYLLQATVNPSQANRELTTHIRLFWDFPPVKRNLWEIKRVELGNGSLWMINQLYLNMELLILKLQALFWGCKLMIGKFSPQENGWKSLPVTVTQIYEILLPKKAFQLSYWSSFSSHFVAVLTFFSFYLFFLSLLCLLTRIKNKRFIALFNDFFNSNSAQSKISSSSIVAHLLAVDMQKLPGSFCCYSYNAPKLIQPSFDAQCRLQSDFDQVFFAVLNHLIFAFQFCLCTSESLNTKFYCKIYCTVSVVNISYILFLFSSLLFNFVFITLYLFSPVSSLSNSLLISTNLQLNIGRVHPKIGGLTQNPTSLDAQTTGSCCTCPGGLCNPFAVCKWGLWQCIWVILIFLHTFNSLKPNGIIYIRVKLNKIFMLQLSCHSNSTLCTVSASKLDSMNLGERLDQASFFLQFHFSKIKNILIFLTTTGFLIFFSDCKAMHLDSSLIKSSCSNQAIIQTPPVCIFRSFGIVTVQYAHFLSLFMSTEGSQASFFFAIKPLCFKILRVGEKFKLTKIHCFAIRKKNIQKARCMEEKNIIIIKFKFDPPPFVYCKLVLQTTQTSSATSGGSHIQMGASERDFTWYPQVFFQSQNHCSAFKPKVTQCQILQPLSIQAIEYSGLSLYISDAFQIIAQPCKNVCWQKKKLLPYMYFSYCNWGICYYNFFSLFQTQPYPFKAFEQLKNSTTPNLEDFVAANTNIASKNALLINITLGSKKPSALIYSVLQTSKLFQVSKSPPIDYSVKACCTPFGSIFFVFTFLISHSNLACTYMNMIVYKLSCFFLNFHICFTSGEEHGEGALIKYTLHCRIIVDNMSVKQLCCKKNVLSDIIEEDMHSPGCSNHPLVAFLTSKNSSQLSIKEALLSTHGGGGEELKLEGSSLPDLRTMIKVSHELFVLLPHFSQIDSNKILFTVTVDFGWQLVRHMLHVNCRYLSHFFCSVCLSSSGSALP</sequence>
<feature type="transmembrane region" description="Helical" evidence="1">
    <location>
        <begin position="107"/>
        <end position="126"/>
    </location>
</feature>
<feature type="transmembrane region" description="Helical" evidence="1">
    <location>
        <begin position="1136"/>
        <end position="1158"/>
    </location>
</feature>
<feature type="transmembrane region" description="Helical" evidence="1">
    <location>
        <begin position="1296"/>
        <end position="1316"/>
    </location>
</feature>
<accession>A0A0L6UCN3</accession>
<keyword evidence="1" id="KW-0812">Transmembrane</keyword>
<organism evidence="2 3">
    <name type="scientific">Puccinia sorghi</name>
    <dbReference type="NCBI Taxonomy" id="27349"/>
    <lineage>
        <taxon>Eukaryota</taxon>
        <taxon>Fungi</taxon>
        <taxon>Dikarya</taxon>
        <taxon>Basidiomycota</taxon>
        <taxon>Pucciniomycotina</taxon>
        <taxon>Pucciniomycetes</taxon>
        <taxon>Pucciniales</taxon>
        <taxon>Pucciniaceae</taxon>
        <taxon>Puccinia</taxon>
    </lineage>
</organism>
<gene>
    <name evidence="2" type="ORF">VP01_7g5</name>
</gene>
<evidence type="ECO:0000313" key="2">
    <source>
        <dbReference type="EMBL" id="KNZ45565.1"/>
    </source>
</evidence>
<keyword evidence="1" id="KW-1133">Transmembrane helix</keyword>
<feature type="transmembrane region" description="Helical" evidence="1">
    <location>
        <begin position="36"/>
        <end position="55"/>
    </location>
</feature>
<proteinExistence type="predicted"/>
<feature type="transmembrane region" description="Helical" evidence="1">
    <location>
        <begin position="1232"/>
        <end position="1254"/>
    </location>
</feature>
<comment type="caution">
    <text evidence="2">The sequence shown here is derived from an EMBL/GenBank/DDBJ whole genome shotgun (WGS) entry which is preliminary data.</text>
</comment>
<keyword evidence="1" id="KW-0472">Membrane</keyword>
<evidence type="ECO:0000256" key="1">
    <source>
        <dbReference type="SAM" id="Phobius"/>
    </source>
</evidence>
<feature type="transmembrane region" description="Helical" evidence="1">
    <location>
        <begin position="1111"/>
        <end position="1130"/>
    </location>
</feature>
<reference evidence="2 3" key="1">
    <citation type="submission" date="2015-08" db="EMBL/GenBank/DDBJ databases">
        <title>Next Generation Sequencing and Analysis of the Genome of Puccinia sorghi L Schw, the Causal Agent of Maize Common Rust.</title>
        <authorList>
            <person name="Rochi L."/>
            <person name="Burguener G."/>
            <person name="Darino M."/>
            <person name="Turjanski A."/>
            <person name="Kreff E."/>
            <person name="Dieguez M.J."/>
            <person name="Sacco F."/>
        </authorList>
    </citation>
    <scope>NUCLEOTIDE SEQUENCE [LARGE SCALE GENOMIC DNA]</scope>
    <source>
        <strain evidence="2 3">RO10H11247</strain>
    </source>
</reference>
<feature type="transmembrane region" description="Helical" evidence="1">
    <location>
        <begin position="917"/>
        <end position="936"/>
    </location>
</feature>
<protein>
    <submittedName>
        <fullName evidence="2">Uncharacterized protein</fullName>
    </submittedName>
</protein>
<keyword evidence="3" id="KW-1185">Reference proteome</keyword>
<feature type="transmembrane region" description="Helical" evidence="1">
    <location>
        <begin position="157"/>
        <end position="177"/>
    </location>
</feature>
<dbReference type="VEuPathDB" id="FungiDB:VP01_7g5"/>
<feature type="transmembrane region" description="Helical" evidence="1">
    <location>
        <begin position="1429"/>
        <end position="1451"/>
    </location>
</feature>
<dbReference type="Proteomes" id="UP000037035">
    <property type="component" value="Unassembled WGS sequence"/>
</dbReference>
<feature type="transmembrane region" description="Helical" evidence="1">
    <location>
        <begin position="296"/>
        <end position="317"/>
    </location>
</feature>
<feature type="transmembrane region" description="Helical" evidence="1">
    <location>
        <begin position="1512"/>
        <end position="1531"/>
    </location>
</feature>